<dbReference type="GO" id="GO:0003700">
    <property type="term" value="F:DNA-binding transcription factor activity"/>
    <property type="evidence" value="ECO:0007669"/>
    <property type="project" value="InterPro"/>
</dbReference>
<keyword evidence="2" id="KW-0238">DNA-binding</keyword>
<dbReference type="Proteomes" id="UP000183982">
    <property type="component" value="Unassembled WGS sequence"/>
</dbReference>
<gene>
    <name evidence="5" type="ORF">SAMN05444000_101183</name>
</gene>
<dbReference type="GO" id="GO:0003677">
    <property type="term" value="F:DNA binding"/>
    <property type="evidence" value="ECO:0007669"/>
    <property type="project" value="UniProtKB-KW"/>
</dbReference>
<evidence type="ECO:0000259" key="4">
    <source>
        <dbReference type="PROSITE" id="PS50995"/>
    </source>
</evidence>
<keyword evidence="1" id="KW-0805">Transcription regulation</keyword>
<accession>A0A1M6BCT3</accession>
<keyword evidence="6" id="KW-1185">Reference proteome</keyword>
<dbReference type="AlphaFoldDB" id="A0A1M6BCT3"/>
<dbReference type="PRINTS" id="PR00598">
    <property type="entry name" value="HTHMARR"/>
</dbReference>
<keyword evidence="3" id="KW-0804">Transcription</keyword>
<evidence type="ECO:0000313" key="5">
    <source>
        <dbReference type="EMBL" id="SHI46263.1"/>
    </source>
</evidence>
<organism evidence="5 6">
    <name type="scientific">Shimia gijangensis</name>
    <dbReference type="NCBI Taxonomy" id="1470563"/>
    <lineage>
        <taxon>Bacteria</taxon>
        <taxon>Pseudomonadati</taxon>
        <taxon>Pseudomonadota</taxon>
        <taxon>Alphaproteobacteria</taxon>
        <taxon>Rhodobacterales</taxon>
        <taxon>Roseobacteraceae</taxon>
    </lineage>
</organism>
<protein>
    <submittedName>
        <fullName evidence="5">Transcriptional regulator, MarR family</fullName>
    </submittedName>
</protein>
<reference evidence="6" key="1">
    <citation type="submission" date="2016-11" db="EMBL/GenBank/DDBJ databases">
        <authorList>
            <person name="Varghese N."/>
            <person name="Submissions S."/>
        </authorList>
    </citation>
    <scope>NUCLEOTIDE SEQUENCE [LARGE SCALE GENOMIC DNA]</scope>
    <source>
        <strain evidence="6">DSM 100564</strain>
    </source>
</reference>
<evidence type="ECO:0000256" key="3">
    <source>
        <dbReference type="ARBA" id="ARBA00023163"/>
    </source>
</evidence>
<dbReference type="STRING" id="1470563.SAMN05444000_101183"/>
<proteinExistence type="predicted"/>
<dbReference type="PANTHER" id="PTHR42756">
    <property type="entry name" value="TRANSCRIPTIONAL REGULATOR, MARR"/>
    <property type="match status" value="1"/>
</dbReference>
<dbReference type="EMBL" id="FQZQ01000001">
    <property type="protein sequence ID" value="SHI46263.1"/>
    <property type="molecule type" value="Genomic_DNA"/>
</dbReference>
<dbReference type="InterPro" id="IPR036388">
    <property type="entry name" value="WH-like_DNA-bd_sf"/>
</dbReference>
<evidence type="ECO:0000256" key="2">
    <source>
        <dbReference type="ARBA" id="ARBA00023125"/>
    </source>
</evidence>
<dbReference type="InterPro" id="IPR000835">
    <property type="entry name" value="HTH_MarR-typ"/>
</dbReference>
<name>A0A1M6BCT3_9RHOB</name>
<dbReference type="OrthoDB" id="582199at2"/>
<evidence type="ECO:0000256" key="1">
    <source>
        <dbReference type="ARBA" id="ARBA00023015"/>
    </source>
</evidence>
<dbReference type="Pfam" id="PF12802">
    <property type="entry name" value="MarR_2"/>
    <property type="match status" value="1"/>
</dbReference>
<dbReference type="SMART" id="SM00347">
    <property type="entry name" value="HTH_MARR"/>
    <property type="match status" value="1"/>
</dbReference>
<dbReference type="InterPro" id="IPR036390">
    <property type="entry name" value="WH_DNA-bd_sf"/>
</dbReference>
<feature type="domain" description="HTH marR-type" evidence="4">
    <location>
        <begin position="19"/>
        <end position="151"/>
    </location>
</feature>
<dbReference type="PANTHER" id="PTHR42756:SF1">
    <property type="entry name" value="TRANSCRIPTIONAL REPRESSOR OF EMRAB OPERON"/>
    <property type="match status" value="1"/>
</dbReference>
<evidence type="ECO:0000313" key="6">
    <source>
        <dbReference type="Proteomes" id="UP000183982"/>
    </source>
</evidence>
<sequence>MFRGDYLMTQVPKAKAAREGSFGFLVQLLARDLDARMKEALKEIGVEVKIFANLMMLYEEDGINQRALGERLNFPEYFTSRNIDAMVEAGYVERRQDPNSRRSYLIFLTDKGREKASQLPAKIKAVNDSVLAELTEQEKADVIKLLQKAAKISDGTSS</sequence>
<dbReference type="SUPFAM" id="SSF46785">
    <property type="entry name" value="Winged helix' DNA-binding domain"/>
    <property type="match status" value="1"/>
</dbReference>
<dbReference type="Gene3D" id="1.10.10.10">
    <property type="entry name" value="Winged helix-like DNA-binding domain superfamily/Winged helix DNA-binding domain"/>
    <property type="match status" value="1"/>
</dbReference>
<dbReference type="PROSITE" id="PS50995">
    <property type="entry name" value="HTH_MARR_2"/>
    <property type="match status" value="1"/>
</dbReference>